<evidence type="ECO:0000256" key="3">
    <source>
        <dbReference type="SAM" id="Phobius"/>
    </source>
</evidence>
<feature type="compositionally biased region" description="Acidic residues" evidence="2">
    <location>
        <begin position="74"/>
        <end position="84"/>
    </location>
</feature>
<name>A0A8K0C8X2_IGNLU</name>
<dbReference type="Gene3D" id="3.40.50.1820">
    <property type="entry name" value="alpha/beta hydrolase"/>
    <property type="match status" value="1"/>
</dbReference>
<evidence type="ECO:0000259" key="4">
    <source>
        <dbReference type="Pfam" id="PF00135"/>
    </source>
</evidence>
<dbReference type="InterPro" id="IPR002018">
    <property type="entry name" value="CarbesteraseB"/>
</dbReference>
<dbReference type="PANTHER" id="PTHR11559">
    <property type="entry name" value="CARBOXYLESTERASE"/>
    <property type="match status" value="1"/>
</dbReference>
<feature type="compositionally biased region" description="Polar residues" evidence="2">
    <location>
        <begin position="9"/>
        <end position="20"/>
    </location>
</feature>
<keyword evidence="6" id="KW-1185">Reference proteome</keyword>
<feature type="region of interest" description="Disordered" evidence="2">
    <location>
        <begin position="1"/>
        <end position="131"/>
    </location>
</feature>
<gene>
    <name evidence="5" type="ORF">ILUMI_25954</name>
</gene>
<feature type="compositionally biased region" description="Basic and acidic residues" evidence="2">
    <location>
        <begin position="36"/>
        <end position="48"/>
    </location>
</feature>
<dbReference type="InterPro" id="IPR050309">
    <property type="entry name" value="Type-B_Carboxylest/Lipase"/>
</dbReference>
<sequence>MEEREKILNSENKAQEQVTEIESIPTLEVENGTKITRADTKEGREVQPKKIPIGGIQMPGFFTRSKSKEKCKEDENEQDAEGTELLESKDKDNGKDESKFPQPRIKLPNPFRKSKVLNNDEDEKPAEPKEKKRLLDTIRLPLVSVFPRKKKEEQNLGTQTAVAGLASMETLDENDKSADKKEGEMKNVCLDVALDEKKELEKQSSDEEVSWRQKIKAYRIVISAFLVFLLLLIIIVIVIIPGEPSYSVPIRDGRYVETITSCGKVEGVLEDGAVAFRGIPYARPPIGELRFKAAQPLNSLSYCWNDTTPLLTHNETDYCLQTYGNGTIAGSEDCLTLDVVTPYVRYDTPLPVVVMIGSESLIGGSPGKMRPSARYARSRDVIFVRPNFRLGVLGFLALNTLSQNVHPPTSGNYGLSDIIAALQWVQYNIQHFGGDSSAVTLFGHRAGATLVTALTTTPGAENLFARAWAASGGAIFPGKTLFESEIANKNYLSTVQCTNAECLLNADATFLVNSVTDTWRKPQPDLPSKTEEPDKRHEWMVLDGKFLKEHPGKKWADEAGLPVKLVLGTTAHACDSEKLYLKYREWTRELIKRHIRDSKLGQMNLTDDILKLYPNTYQGLSAMVSDIRTVCPLLAVSTQMRNVPFYIVTQTRGELDIADVDSDVDAILGRYEPKTVEQRRYVSAIQQLFYYYVWHGKIPQAQSSNKILIIGQDVVSAANYSHCEFWINKDIVPRYAQLD</sequence>
<dbReference type="EMBL" id="VTPC01091007">
    <property type="protein sequence ID" value="KAF2880218.1"/>
    <property type="molecule type" value="Genomic_DNA"/>
</dbReference>
<dbReference type="AlphaFoldDB" id="A0A8K0C8X2"/>
<reference evidence="5" key="1">
    <citation type="submission" date="2019-08" db="EMBL/GenBank/DDBJ databases">
        <title>The genome of the North American firefly Photinus pyralis.</title>
        <authorList>
            <consortium name="Photinus pyralis genome working group"/>
            <person name="Fallon T.R."/>
            <person name="Sander Lower S.E."/>
            <person name="Weng J.-K."/>
        </authorList>
    </citation>
    <scope>NUCLEOTIDE SEQUENCE</scope>
    <source>
        <strain evidence="5">TRF0915ILg1</strain>
        <tissue evidence="5">Whole body</tissue>
    </source>
</reference>
<feature type="transmembrane region" description="Helical" evidence="3">
    <location>
        <begin position="220"/>
        <end position="240"/>
    </location>
</feature>
<organism evidence="5 6">
    <name type="scientific">Ignelater luminosus</name>
    <name type="common">Cucubano</name>
    <name type="synonym">Pyrophorus luminosus</name>
    <dbReference type="NCBI Taxonomy" id="2038154"/>
    <lineage>
        <taxon>Eukaryota</taxon>
        <taxon>Metazoa</taxon>
        <taxon>Ecdysozoa</taxon>
        <taxon>Arthropoda</taxon>
        <taxon>Hexapoda</taxon>
        <taxon>Insecta</taxon>
        <taxon>Pterygota</taxon>
        <taxon>Neoptera</taxon>
        <taxon>Endopterygota</taxon>
        <taxon>Coleoptera</taxon>
        <taxon>Polyphaga</taxon>
        <taxon>Elateriformia</taxon>
        <taxon>Elateroidea</taxon>
        <taxon>Elateridae</taxon>
        <taxon>Agrypninae</taxon>
        <taxon>Pyrophorini</taxon>
        <taxon>Ignelater</taxon>
    </lineage>
</organism>
<accession>A0A8K0C8X2</accession>
<dbReference type="SUPFAM" id="SSF53474">
    <property type="entry name" value="alpha/beta-Hydrolases"/>
    <property type="match status" value="1"/>
</dbReference>
<feature type="domain" description="Carboxylesterase type B" evidence="4">
    <location>
        <begin position="260"/>
        <end position="646"/>
    </location>
</feature>
<evidence type="ECO:0000256" key="1">
    <source>
        <dbReference type="ARBA" id="ARBA00023180"/>
    </source>
</evidence>
<proteinExistence type="predicted"/>
<dbReference type="PROSITE" id="PS00941">
    <property type="entry name" value="CARBOXYLESTERASE_B_2"/>
    <property type="match status" value="1"/>
</dbReference>
<dbReference type="FunFam" id="3.40.50.1820:FF:000295">
    <property type="entry name" value="neurotactin"/>
    <property type="match status" value="1"/>
</dbReference>
<protein>
    <recommendedName>
        <fullName evidence="4">Carboxylesterase type B domain-containing protein</fullName>
    </recommendedName>
</protein>
<feature type="compositionally biased region" description="Basic and acidic residues" evidence="2">
    <location>
        <begin position="86"/>
        <end position="99"/>
    </location>
</feature>
<evidence type="ECO:0000256" key="2">
    <source>
        <dbReference type="SAM" id="MobiDB-lite"/>
    </source>
</evidence>
<comment type="caution">
    <text evidence="5">The sequence shown here is derived from an EMBL/GenBank/DDBJ whole genome shotgun (WGS) entry which is preliminary data.</text>
</comment>
<keyword evidence="1" id="KW-0325">Glycoprotein</keyword>
<dbReference type="Proteomes" id="UP000801492">
    <property type="component" value="Unassembled WGS sequence"/>
</dbReference>
<dbReference type="InterPro" id="IPR029058">
    <property type="entry name" value="AB_hydrolase_fold"/>
</dbReference>
<dbReference type="InterPro" id="IPR019819">
    <property type="entry name" value="Carboxylesterase_B_CS"/>
</dbReference>
<dbReference type="Pfam" id="PF00135">
    <property type="entry name" value="COesterase"/>
    <property type="match status" value="1"/>
</dbReference>
<keyword evidence="3" id="KW-1133">Transmembrane helix</keyword>
<evidence type="ECO:0000313" key="5">
    <source>
        <dbReference type="EMBL" id="KAF2880218.1"/>
    </source>
</evidence>
<keyword evidence="3" id="KW-0472">Membrane</keyword>
<dbReference type="OrthoDB" id="408631at2759"/>
<evidence type="ECO:0000313" key="6">
    <source>
        <dbReference type="Proteomes" id="UP000801492"/>
    </source>
</evidence>
<keyword evidence="3" id="KW-0812">Transmembrane</keyword>